<dbReference type="AlphaFoldDB" id="A0A2A2D7M2"/>
<name>A0A2A2D7M2_9ACTN</name>
<gene>
    <name evidence="1" type="ORF">CK936_18135</name>
</gene>
<organism evidence="1 2">
    <name type="scientific">Streptomyces albireticuli</name>
    <dbReference type="NCBI Taxonomy" id="1940"/>
    <lineage>
        <taxon>Bacteria</taxon>
        <taxon>Bacillati</taxon>
        <taxon>Actinomycetota</taxon>
        <taxon>Actinomycetes</taxon>
        <taxon>Kitasatosporales</taxon>
        <taxon>Streptomycetaceae</taxon>
        <taxon>Streptomyces</taxon>
    </lineage>
</organism>
<evidence type="ECO:0000313" key="1">
    <source>
        <dbReference type="EMBL" id="PAU47515.1"/>
    </source>
</evidence>
<evidence type="ECO:0000313" key="2">
    <source>
        <dbReference type="Proteomes" id="UP000218944"/>
    </source>
</evidence>
<keyword evidence="2" id="KW-1185">Reference proteome</keyword>
<accession>A0A2A2D7M2</accession>
<reference evidence="1 2" key="1">
    <citation type="submission" date="2017-08" db="EMBL/GenBank/DDBJ databases">
        <title>Genome sequence of Streptomyces albireticuli NRRL B-1670.</title>
        <authorList>
            <person name="Graham D.E."/>
            <person name="Mahan K.M."/>
            <person name="Klingeman D.M."/>
            <person name="Hettich R.L."/>
            <person name="Parry R.J."/>
            <person name="Spain J.C."/>
        </authorList>
    </citation>
    <scope>NUCLEOTIDE SEQUENCE [LARGE SCALE GENOMIC DNA]</scope>
    <source>
        <strain evidence="1 2">NRRL B-1670</strain>
    </source>
</reference>
<sequence>MKLRHVRLPAAAVVGAVLALAIDSRLRSYGVSVSLSVTCALAVFANTSAAINHLVEIATATTHRCKVPGCTFRVRLPDADPVESRRWQEAAAAHPAHTPARHS</sequence>
<comment type="caution">
    <text evidence="1">The sequence shown here is derived from an EMBL/GenBank/DDBJ whole genome shotgun (WGS) entry which is preliminary data.</text>
</comment>
<dbReference type="EMBL" id="NSJV01000357">
    <property type="protein sequence ID" value="PAU47515.1"/>
    <property type="molecule type" value="Genomic_DNA"/>
</dbReference>
<dbReference type="RefSeq" id="WP_095582013.1">
    <property type="nucleotide sequence ID" value="NZ_JAJQQQ010000003.1"/>
</dbReference>
<dbReference type="Proteomes" id="UP000218944">
    <property type="component" value="Unassembled WGS sequence"/>
</dbReference>
<proteinExistence type="predicted"/>
<protein>
    <submittedName>
        <fullName evidence="1">Uncharacterized protein</fullName>
    </submittedName>
</protein>